<gene>
    <name evidence="5" type="primary">RvY_12837-1</name>
    <name evidence="5" type="synonym">RvY_12837.1</name>
    <name evidence="5" type="ORF">RvY_12837</name>
</gene>
<feature type="compositionally biased region" description="Basic and acidic residues" evidence="4">
    <location>
        <begin position="123"/>
        <end position="146"/>
    </location>
</feature>
<reference evidence="5 6" key="1">
    <citation type="journal article" date="2016" name="Nat. Commun.">
        <title>Extremotolerant tardigrade genome and improved radiotolerance of human cultured cells by tardigrade-unique protein.</title>
        <authorList>
            <person name="Hashimoto T."/>
            <person name="Horikawa D.D."/>
            <person name="Saito Y."/>
            <person name="Kuwahara H."/>
            <person name="Kozuka-Hata H."/>
            <person name="Shin-I T."/>
            <person name="Minakuchi Y."/>
            <person name="Ohishi K."/>
            <person name="Motoyama A."/>
            <person name="Aizu T."/>
            <person name="Enomoto A."/>
            <person name="Kondo K."/>
            <person name="Tanaka S."/>
            <person name="Hara Y."/>
            <person name="Koshikawa S."/>
            <person name="Sagara H."/>
            <person name="Miura T."/>
            <person name="Yokobori S."/>
            <person name="Miyagawa K."/>
            <person name="Suzuki Y."/>
            <person name="Kubo T."/>
            <person name="Oyama M."/>
            <person name="Kohara Y."/>
            <person name="Fujiyama A."/>
            <person name="Arakawa K."/>
            <person name="Katayama T."/>
            <person name="Toyoda A."/>
            <person name="Kunieda T."/>
        </authorList>
    </citation>
    <scope>NUCLEOTIDE SEQUENCE [LARGE SCALE GENOMIC DNA]</scope>
    <source>
        <strain evidence="5 6">YOKOZUNA-1</strain>
    </source>
</reference>
<organism evidence="5 6">
    <name type="scientific">Ramazzottius varieornatus</name>
    <name type="common">Water bear</name>
    <name type="synonym">Tardigrade</name>
    <dbReference type="NCBI Taxonomy" id="947166"/>
    <lineage>
        <taxon>Eukaryota</taxon>
        <taxon>Metazoa</taxon>
        <taxon>Ecdysozoa</taxon>
        <taxon>Tardigrada</taxon>
        <taxon>Eutardigrada</taxon>
        <taxon>Parachela</taxon>
        <taxon>Hypsibioidea</taxon>
        <taxon>Ramazzottiidae</taxon>
        <taxon>Ramazzottius</taxon>
    </lineage>
</organism>
<dbReference type="Pfam" id="PF08583">
    <property type="entry name" value="Cmc1"/>
    <property type="match status" value="1"/>
</dbReference>
<evidence type="ECO:0000313" key="5">
    <source>
        <dbReference type="EMBL" id="GAV02246.1"/>
    </source>
</evidence>
<dbReference type="Proteomes" id="UP000186922">
    <property type="component" value="Unassembled WGS sequence"/>
</dbReference>
<name>A0A1D1VN46_RAMVA</name>
<comment type="subcellular location">
    <subcellularLocation>
        <location evidence="3">Mitochondrion</location>
    </subcellularLocation>
</comment>
<dbReference type="EMBL" id="BDGG01000008">
    <property type="protein sequence ID" value="GAV02246.1"/>
    <property type="molecule type" value="Genomic_DNA"/>
</dbReference>
<evidence type="ECO:0000256" key="4">
    <source>
        <dbReference type="SAM" id="MobiDB-lite"/>
    </source>
</evidence>
<dbReference type="STRING" id="947166.A0A1D1VN46"/>
<dbReference type="PROSITE" id="PS51808">
    <property type="entry name" value="CHCH"/>
    <property type="match status" value="1"/>
</dbReference>
<proteinExistence type="inferred from homology"/>
<comment type="caution">
    <text evidence="5">The sequence shown here is derived from an EMBL/GenBank/DDBJ whole genome shotgun (WGS) entry which is preliminary data.</text>
</comment>
<dbReference type="InterPro" id="IPR013892">
    <property type="entry name" value="Cyt_c_biogenesis_Cmc1-like"/>
</dbReference>
<comment type="similarity">
    <text evidence="1 3">Belongs to the CMC family.</text>
</comment>
<evidence type="ECO:0000313" key="6">
    <source>
        <dbReference type="Proteomes" id="UP000186922"/>
    </source>
</evidence>
<protein>
    <recommendedName>
        <fullName evidence="3">COX assembly mitochondrial protein</fullName>
    </recommendedName>
</protein>
<feature type="region of interest" description="Disordered" evidence="4">
    <location>
        <begin position="123"/>
        <end position="155"/>
    </location>
</feature>
<dbReference type="OrthoDB" id="6224010at2759"/>
<evidence type="ECO:0000256" key="1">
    <source>
        <dbReference type="ARBA" id="ARBA00007347"/>
    </source>
</evidence>
<dbReference type="AlphaFoldDB" id="A0A1D1VN46"/>
<feature type="region of interest" description="Disordered" evidence="4">
    <location>
        <begin position="1"/>
        <end position="36"/>
    </location>
</feature>
<sequence length="155" mass="17737">MSDQATGDAGHQKHVEKHVILKRGGGGPLGLGDPDDKALRKVEKDVMVPKLIRERTREDKCQAEYRAFEACGKAAGLAVITRCRQENNRMKQCMEKWYTDPSFVNECTEQYLKERSEFRRTGIMKAKEERRGHKKYREREAARKQEVLSGAAAQV</sequence>
<feature type="compositionally biased region" description="Basic and acidic residues" evidence="4">
    <location>
        <begin position="10"/>
        <end position="19"/>
    </location>
</feature>
<accession>A0A1D1VN46</accession>
<keyword evidence="3" id="KW-0496">Mitochondrion</keyword>
<keyword evidence="2" id="KW-1015">Disulfide bond</keyword>
<dbReference type="GO" id="GO:0005739">
    <property type="term" value="C:mitochondrion"/>
    <property type="evidence" value="ECO:0007669"/>
    <property type="project" value="UniProtKB-SubCell"/>
</dbReference>
<evidence type="ECO:0000256" key="3">
    <source>
        <dbReference type="RuleBase" id="RU364104"/>
    </source>
</evidence>
<keyword evidence="6" id="KW-1185">Reference proteome</keyword>
<evidence type="ECO:0000256" key="2">
    <source>
        <dbReference type="ARBA" id="ARBA00023157"/>
    </source>
</evidence>